<feature type="compositionally biased region" description="Basic and acidic residues" evidence="2">
    <location>
        <begin position="97"/>
        <end position="110"/>
    </location>
</feature>
<keyword evidence="4" id="KW-1185">Reference proteome</keyword>
<sequence>MEEKEKEQGCSYGEEEEEARPYFSVFGEMKKEEEGLGGNRPGSRAQHGLNEGWAVREKERRGRSPSWVAAELGQAQHEDGKRRGKGRRRPAVKPKPNLRDGKEWERREDEGNSATLRLTLNSSFISQTVGNVTAIMNEHRPDCVPKDQWISLETYWISDKGKTVNVVEPSRAHDMTNEKLSLLPGGKEVTNGNVIWEGDVYSQVMKEVIGEESREHLDDDLDQYSKKMEFLEAENKRLQDKLTRLEGQQTEVLDEIARLRALVDDSLMDGAAPSNSIET</sequence>
<feature type="compositionally biased region" description="Basic residues" evidence="2">
    <location>
        <begin position="82"/>
        <end position="92"/>
    </location>
</feature>
<accession>A0A9Q1JRL4</accession>
<feature type="region of interest" description="Disordered" evidence="2">
    <location>
        <begin position="1"/>
        <end position="111"/>
    </location>
</feature>
<keyword evidence="1" id="KW-0175">Coiled coil</keyword>
<name>A0A9Q1JRL4_9CARY</name>
<dbReference type="OrthoDB" id="1913335at2759"/>
<reference evidence="3" key="1">
    <citation type="submission" date="2022-04" db="EMBL/GenBank/DDBJ databases">
        <title>Carnegiea gigantea Genome sequencing and assembly v2.</title>
        <authorList>
            <person name="Copetti D."/>
            <person name="Sanderson M.J."/>
            <person name="Burquez A."/>
            <person name="Wojciechowski M.F."/>
        </authorList>
    </citation>
    <scope>NUCLEOTIDE SEQUENCE</scope>
    <source>
        <strain evidence="3">SGP5-SGP5p</strain>
        <tissue evidence="3">Aerial part</tissue>
    </source>
</reference>
<proteinExistence type="predicted"/>
<evidence type="ECO:0000313" key="4">
    <source>
        <dbReference type="Proteomes" id="UP001153076"/>
    </source>
</evidence>
<evidence type="ECO:0000256" key="1">
    <source>
        <dbReference type="SAM" id="Coils"/>
    </source>
</evidence>
<evidence type="ECO:0000256" key="2">
    <source>
        <dbReference type="SAM" id="MobiDB-lite"/>
    </source>
</evidence>
<evidence type="ECO:0000313" key="3">
    <source>
        <dbReference type="EMBL" id="KAJ8429754.1"/>
    </source>
</evidence>
<gene>
    <name evidence="3" type="ORF">Cgig2_001251</name>
</gene>
<dbReference type="Proteomes" id="UP001153076">
    <property type="component" value="Unassembled WGS sequence"/>
</dbReference>
<organism evidence="3 4">
    <name type="scientific">Carnegiea gigantea</name>
    <dbReference type="NCBI Taxonomy" id="171969"/>
    <lineage>
        <taxon>Eukaryota</taxon>
        <taxon>Viridiplantae</taxon>
        <taxon>Streptophyta</taxon>
        <taxon>Embryophyta</taxon>
        <taxon>Tracheophyta</taxon>
        <taxon>Spermatophyta</taxon>
        <taxon>Magnoliopsida</taxon>
        <taxon>eudicotyledons</taxon>
        <taxon>Gunneridae</taxon>
        <taxon>Pentapetalae</taxon>
        <taxon>Caryophyllales</taxon>
        <taxon>Cactineae</taxon>
        <taxon>Cactaceae</taxon>
        <taxon>Cactoideae</taxon>
        <taxon>Echinocereeae</taxon>
        <taxon>Carnegiea</taxon>
    </lineage>
</organism>
<dbReference type="AlphaFoldDB" id="A0A9Q1JRL4"/>
<feature type="coiled-coil region" evidence="1">
    <location>
        <begin position="214"/>
        <end position="255"/>
    </location>
</feature>
<protein>
    <submittedName>
        <fullName evidence="3">Uncharacterized protein</fullName>
    </submittedName>
</protein>
<dbReference type="EMBL" id="JAKOGI010000861">
    <property type="protein sequence ID" value="KAJ8429754.1"/>
    <property type="molecule type" value="Genomic_DNA"/>
</dbReference>
<comment type="caution">
    <text evidence="3">The sequence shown here is derived from an EMBL/GenBank/DDBJ whole genome shotgun (WGS) entry which is preliminary data.</text>
</comment>